<feature type="region of interest" description="Disordered" evidence="1">
    <location>
        <begin position="107"/>
        <end position="130"/>
    </location>
</feature>
<dbReference type="EMBL" id="JANPWB010000007">
    <property type="protein sequence ID" value="KAJ1172494.1"/>
    <property type="molecule type" value="Genomic_DNA"/>
</dbReference>
<reference evidence="2" key="1">
    <citation type="journal article" date="2022" name="bioRxiv">
        <title>Sequencing and chromosome-scale assembly of the giantPleurodeles waltlgenome.</title>
        <authorList>
            <person name="Brown T."/>
            <person name="Elewa A."/>
            <person name="Iarovenko S."/>
            <person name="Subramanian E."/>
            <person name="Araus A.J."/>
            <person name="Petzold A."/>
            <person name="Susuki M."/>
            <person name="Suzuki K.-i.T."/>
            <person name="Hayashi T."/>
            <person name="Toyoda A."/>
            <person name="Oliveira C."/>
            <person name="Osipova E."/>
            <person name="Leigh N.D."/>
            <person name="Simon A."/>
            <person name="Yun M.H."/>
        </authorList>
    </citation>
    <scope>NUCLEOTIDE SEQUENCE</scope>
    <source>
        <strain evidence="2">20211129_DDA</strain>
        <tissue evidence="2">Liver</tissue>
    </source>
</reference>
<evidence type="ECO:0000313" key="3">
    <source>
        <dbReference type="Proteomes" id="UP001066276"/>
    </source>
</evidence>
<name>A0AAV7T938_PLEWA</name>
<organism evidence="2 3">
    <name type="scientific">Pleurodeles waltl</name>
    <name type="common">Iberian ribbed newt</name>
    <dbReference type="NCBI Taxonomy" id="8319"/>
    <lineage>
        <taxon>Eukaryota</taxon>
        <taxon>Metazoa</taxon>
        <taxon>Chordata</taxon>
        <taxon>Craniata</taxon>
        <taxon>Vertebrata</taxon>
        <taxon>Euteleostomi</taxon>
        <taxon>Amphibia</taxon>
        <taxon>Batrachia</taxon>
        <taxon>Caudata</taxon>
        <taxon>Salamandroidea</taxon>
        <taxon>Salamandridae</taxon>
        <taxon>Pleurodelinae</taxon>
        <taxon>Pleurodeles</taxon>
    </lineage>
</organism>
<dbReference type="Proteomes" id="UP001066276">
    <property type="component" value="Chromosome 4_1"/>
</dbReference>
<keyword evidence="3" id="KW-1185">Reference proteome</keyword>
<proteinExistence type="predicted"/>
<gene>
    <name evidence="2" type="ORF">NDU88_004340</name>
</gene>
<accession>A0AAV7T938</accession>
<dbReference type="AlphaFoldDB" id="A0AAV7T938"/>
<protein>
    <submittedName>
        <fullName evidence="2">Uncharacterized protein</fullName>
    </submittedName>
</protein>
<evidence type="ECO:0000256" key="1">
    <source>
        <dbReference type="SAM" id="MobiDB-lite"/>
    </source>
</evidence>
<comment type="caution">
    <text evidence="2">The sequence shown here is derived from an EMBL/GenBank/DDBJ whole genome shotgun (WGS) entry which is preliminary data.</text>
</comment>
<evidence type="ECO:0000313" key="2">
    <source>
        <dbReference type="EMBL" id="KAJ1172494.1"/>
    </source>
</evidence>
<feature type="region of interest" description="Disordered" evidence="1">
    <location>
        <begin position="160"/>
        <end position="198"/>
    </location>
</feature>
<sequence>MDLCMSHECVQKVGSGLRWARPSSQYRFNICEHASMRDFQSQKTTRRQGDGARHFPAHFKSTVEPLRCGTLLPPRKGLPVPEDHEEARGWGQAFPYTLQKRCSTPASWDAAAATKGTSSPRRPQGGQGARPGISLCASKALLNPCDAGRCCCHERDFQSQKSTRRPGSGARHFPARFKSADEPPHRGMLLPPRKGLPVPEEHKEAREWGQAFPCAFKSVVEPLRRGTLLQPRKGLPVPEEHEEAREWGQAFPCALQKCC</sequence>